<feature type="site" description="Important for catalysis" evidence="13">
    <location>
        <position position="200"/>
    </location>
</feature>
<evidence type="ECO:0000256" key="10">
    <source>
        <dbReference type="ARBA" id="ARBA00023002"/>
    </source>
</evidence>
<evidence type="ECO:0000313" key="17">
    <source>
        <dbReference type="Proteomes" id="UP000654345"/>
    </source>
</evidence>
<organism evidence="16 17">
    <name type="scientific">Ktedonobacter robiniae</name>
    <dbReference type="NCBI Taxonomy" id="2778365"/>
    <lineage>
        <taxon>Bacteria</taxon>
        <taxon>Bacillati</taxon>
        <taxon>Chloroflexota</taxon>
        <taxon>Ktedonobacteria</taxon>
        <taxon>Ktedonobacterales</taxon>
        <taxon>Ktedonobacteraceae</taxon>
        <taxon>Ktedonobacter</taxon>
    </lineage>
</organism>
<keyword evidence="7 13" id="KW-0028">Amino-acid biosynthesis</keyword>
<evidence type="ECO:0000256" key="8">
    <source>
        <dbReference type="ARBA" id="ARBA00022723"/>
    </source>
</evidence>
<feature type="binding site" evidence="13">
    <location>
        <position position="232"/>
    </location>
    <ligand>
        <name>substrate</name>
    </ligand>
</feature>
<evidence type="ECO:0000256" key="11">
    <source>
        <dbReference type="ARBA" id="ARBA00023027"/>
    </source>
</evidence>
<keyword evidence="6 13" id="KW-0432">Leucine biosynthesis</keyword>
<comment type="caution">
    <text evidence="13">Lacks conserved residue(s) required for the propagation of feature annotation.</text>
</comment>
<keyword evidence="13" id="KW-0464">Manganese</keyword>
<feature type="domain" description="Isopropylmalate dehydrogenase-like" evidence="15">
    <location>
        <begin position="8"/>
        <end position="366"/>
    </location>
</feature>
<dbReference type="PROSITE" id="PS00470">
    <property type="entry name" value="IDH_IMDH"/>
    <property type="match status" value="1"/>
</dbReference>
<name>A0ABQ3UI66_9CHLR</name>
<feature type="binding site" evidence="13">
    <location>
        <position position="232"/>
    </location>
    <ligand>
        <name>Mg(2+)</name>
        <dbReference type="ChEBI" id="CHEBI:18420"/>
    </ligand>
</feature>
<dbReference type="Gene3D" id="3.40.718.10">
    <property type="entry name" value="Isopropylmalate Dehydrogenase"/>
    <property type="match status" value="1"/>
</dbReference>
<evidence type="ECO:0000256" key="12">
    <source>
        <dbReference type="ARBA" id="ARBA00023304"/>
    </source>
</evidence>
<comment type="pathway">
    <text evidence="3 13 14">Amino-acid biosynthesis; L-leucine biosynthesis; L-leucine from 3-methyl-2-oxobutanoate: step 3/4.</text>
</comment>
<evidence type="ECO:0000313" key="16">
    <source>
        <dbReference type="EMBL" id="GHO52105.1"/>
    </source>
</evidence>
<evidence type="ECO:0000256" key="3">
    <source>
        <dbReference type="ARBA" id="ARBA00004762"/>
    </source>
</evidence>
<keyword evidence="12 13" id="KW-0100">Branched-chain amino acid biosynthesis</keyword>
<feature type="binding site" evidence="13">
    <location>
        <position position="107"/>
    </location>
    <ligand>
        <name>substrate</name>
    </ligand>
</feature>
<keyword evidence="8 13" id="KW-0479">Metal-binding</keyword>
<comment type="cofactor">
    <cofactor evidence="13 14">
        <name>Mg(2+)</name>
        <dbReference type="ChEBI" id="CHEBI:18420"/>
    </cofactor>
    <cofactor evidence="13 14">
        <name>Mn(2+)</name>
        <dbReference type="ChEBI" id="CHEBI:29035"/>
    </cofactor>
    <text evidence="13 14">Binds 1 Mg(2+) or Mn(2+) ion per subunit.</text>
</comment>
<sequence length="379" mass="40763">MGTQGTYSIAVLPGDGIGPEVTEQAVHVLQAIAQQYGHSFHFQYGLVGLAAIEAEGKAISDETLAVCQGSDAILFGAVGGAQPGAAVKPEEALFRLRKGLQFFANLRPVRPSPAMLDASSIKPEILQGVDLIVVRELTGGLYYGHLEPGVPGKPSEIRETPQGYEAIDTLLYTEAEIERIVRVAFDLARERRKKVTSVDKANVLSSSVLWRRVAERVSKDYPDVAFEHLLVDACAMHLIRRPASFDVIVTENLFGDILTDEASMLAGSMGMLPSASLGTRRTEHGIFGLYEPIHGSAPDIAGQNKANPIAAILTAAMLLRHSLGLKEEAATIEAAVEQCIQAGYRTEDLREEGKEILGTKEMGQRIAERVVALAGSHTV</sequence>
<comment type="subunit">
    <text evidence="5 13 14">Homodimer.</text>
</comment>
<dbReference type="Proteomes" id="UP000654345">
    <property type="component" value="Unassembled WGS sequence"/>
</dbReference>
<feature type="binding site" evidence="13">
    <location>
        <position position="97"/>
    </location>
    <ligand>
        <name>substrate</name>
    </ligand>
</feature>
<dbReference type="SMART" id="SM01329">
    <property type="entry name" value="Iso_dh"/>
    <property type="match status" value="1"/>
</dbReference>
<evidence type="ECO:0000256" key="2">
    <source>
        <dbReference type="ARBA" id="ARBA00001936"/>
    </source>
</evidence>
<dbReference type="EC" id="1.1.1.85" evidence="13"/>
<keyword evidence="17" id="KW-1185">Reference proteome</keyword>
<feature type="binding site" evidence="13">
    <location>
        <position position="260"/>
    </location>
    <ligand>
        <name>Mg(2+)</name>
        <dbReference type="ChEBI" id="CHEBI:18420"/>
    </ligand>
</feature>
<dbReference type="HAMAP" id="MF_01033">
    <property type="entry name" value="LeuB_type1"/>
    <property type="match status" value="1"/>
</dbReference>
<evidence type="ECO:0000256" key="5">
    <source>
        <dbReference type="ARBA" id="ARBA00011738"/>
    </source>
</evidence>
<evidence type="ECO:0000256" key="1">
    <source>
        <dbReference type="ARBA" id="ARBA00000624"/>
    </source>
</evidence>
<feature type="binding site" evidence="13">
    <location>
        <begin position="295"/>
        <end position="307"/>
    </location>
    <ligand>
        <name>NAD(+)</name>
        <dbReference type="ChEBI" id="CHEBI:57540"/>
    </ligand>
</feature>
<keyword evidence="10 13" id="KW-0560">Oxidoreductase</keyword>
<proteinExistence type="inferred from homology"/>
<evidence type="ECO:0000256" key="14">
    <source>
        <dbReference type="RuleBase" id="RU004445"/>
    </source>
</evidence>
<comment type="function">
    <text evidence="13 14">Catalyzes the oxidation of 3-carboxy-2-hydroxy-4-methylpentanoate (3-isopropylmalate) to 3-carboxy-4-methyl-2-oxopentanoate. The product decarboxylates to 4-methyl-2 oxopentanoate.</text>
</comment>
<reference evidence="16 17" key="1">
    <citation type="journal article" date="2021" name="Int. J. Syst. Evol. Microbiol.">
        <title>Reticulibacter mediterranei gen. nov., sp. nov., within the new family Reticulibacteraceae fam. nov., and Ktedonospora formicarum gen. nov., sp. nov., Ktedonobacter robiniae sp. nov., Dictyobacter formicarum sp. nov. and Dictyobacter arantiisoli sp. nov., belonging to the class Ktedonobacteria.</title>
        <authorList>
            <person name="Yabe S."/>
            <person name="Zheng Y."/>
            <person name="Wang C.M."/>
            <person name="Sakai Y."/>
            <person name="Abe K."/>
            <person name="Yokota A."/>
            <person name="Donadio S."/>
            <person name="Cavaletti L."/>
            <person name="Monciardini P."/>
        </authorList>
    </citation>
    <scope>NUCLEOTIDE SEQUENCE [LARGE SCALE GENOMIC DNA]</scope>
    <source>
        <strain evidence="16 17">SOSP1-30</strain>
    </source>
</reference>
<evidence type="ECO:0000256" key="4">
    <source>
        <dbReference type="ARBA" id="ARBA00008319"/>
    </source>
</evidence>
<dbReference type="NCBIfam" id="TIGR00169">
    <property type="entry name" value="leuB"/>
    <property type="match status" value="1"/>
</dbReference>
<dbReference type="RefSeq" id="WP_201369048.1">
    <property type="nucleotide sequence ID" value="NZ_BNJG01000001.1"/>
</dbReference>
<dbReference type="EMBL" id="BNJG01000001">
    <property type="protein sequence ID" value="GHO52105.1"/>
    <property type="molecule type" value="Genomic_DNA"/>
</dbReference>
<dbReference type="InterPro" id="IPR019818">
    <property type="entry name" value="IsoCit/isopropylmalate_DH_CS"/>
</dbReference>
<evidence type="ECO:0000256" key="6">
    <source>
        <dbReference type="ARBA" id="ARBA00022430"/>
    </source>
</evidence>
<feature type="binding site" evidence="13">
    <location>
        <position position="135"/>
    </location>
    <ligand>
        <name>substrate</name>
    </ligand>
</feature>
<evidence type="ECO:0000259" key="15">
    <source>
        <dbReference type="SMART" id="SM01329"/>
    </source>
</evidence>
<keyword evidence="13" id="KW-0963">Cytoplasm</keyword>
<keyword evidence="11 13" id="KW-0520">NAD</keyword>
<comment type="subcellular location">
    <subcellularLocation>
        <location evidence="13">Cytoplasm</location>
    </subcellularLocation>
</comment>
<dbReference type="InterPro" id="IPR004429">
    <property type="entry name" value="Isopropylmalate_DH"/>
</dbReference>
<accession>A0ABQ3UI66</accession>
<dbReference type="InterPro" id="IPR024084">
    <property type="entry name" value="IsoPropMal-DH-like_dom"/>
</dbReference>
<protein>
    <recommendedName>
        <fullName evidence="13">3-isopropylmalate dehydrogenase</fullName>
        <ecNumber evidence="13">1.1.1.85</ecNumber>
    </recommendedName>
    <alternativeName>
        <fullName evidence="13">3-IPM-DH</fullName>
    </alternativeName>
    <alternativeName>
        <fullName evidence="13">Beta-IPM dehydrogenase</fullName>
        <shortName evidence="13">IMDH</shortName>
    </alternativeName>
</protein>
<gene>
    <name evidence="16" type="primary">leuB_1</name>
    <name evidence="13" type="synonym">leuB</name>
    <name evidence="16" type="ORF">KSB_05800</name>
</gene>
<evidence type="ECO:0000256" key="7">
    <source>
        <dbReference type="ARBA" id="ARBA00022605"/>
    </source>
</evidence>
<keyword evidence="9 13" id="KW-0460">Magnesium</keyword>
<evidence type="ECO:0000256" key="13">
    <source>
        <dbReference type="HAMAP-Rule" id="MF_01033"/>
    </source>
</evidence>
<comment type="catalytic activity">
    <reaction evidence="1 13 14">
        <text>(2R,3S)-3-isopropylmalate + NAD(+) = 4-methyl-2-oxopentanoate + CO2 + NADH</text>
        <dbReference type="Rhea" id="RHEA:32271"/>
        <dbReference type="ChEBI" id="CHEBI:16526"/>
        <dbReference type="ChEBI" id="CHEBI:17865"/>
        <dbReference type="ChEBI" id="CHEBI:35121"/>
        <dbReference type="ChEBI" id="CHEBI:57540"/>
        <dbReference type="ChEBI" id="CHEBI:57945"/>
        <dbReference type="EC" id="1.1.1.85"/>
    </reaction>
</comment>
<comment type="similarity">
    <text evidence="4 13">Belongs to the isocitrate and isopropylmalate dehydrogenases family. LeuB type 1 subfamily.</text>
</comment>
<feature type="binding site" evidence="13">
    <location>
        <position position="256"/>
    </location>
    <ligand>
        <name>Mg(2+)</name>
        <dbReference type="ChEBI" id="CHEBI:18420"/>
    </ligand>
</feature>
<dbReference type="PANTHER" id="PTHR42979:SF1">
    <property type="entry name" value="3-ISOPROPYLMALATE DEHYDROGENASE"/>
    <property type="match status" value="1"/>
</dbReference>
<comment type="cofactor">
    <cofactor evidence="2">
        <name>Mn(2+)</name>
        <dbReference type="ChEBI" id="CHEBI:29035"/>
    </cofactor>
</comment>
<feature type="site" description="Important for catalysis" evidence="13">
    <location>
        <position position="142"/>
    </location>
</feature>
<dbReference type="PANTHER" id="PTHR42979">
    <property type="entry name" value="3-ISOPROPYLMALATE DEHYDROGENASE"/>
    <property type="match status" value="1"/>
</dbReference>
<comment type="caution">
    <text evidence="16">The sequence shown here is derived from an EMBL/GenBank/DDBJ whole genome shotgun (WGS) entry which is preliminary data.</text>
</comment>
<dbReference type="Pfam" id="PF00180">
    <property type="entry name" value="Iso_dh"/>
    <property type="match status" value="1"/>
</dbReference>
<evidence type="ECO:0000256" key="9">
    <source>
        <dbReference type="ARBA" id="ARBA00022842"/>
    </source>
</evidence>
<dbReference type="SUPFAM" id="SSF53659">
    <property type="entry name" value="Isocitrate/Isopropylmalate dehydrogenase-like"/>
    <property type="match status" value="1"/>
</dbReference>